<keyword evidence="3" id="KW-0605">Phycobilisome</keyword>
<keyword evidence="2" id="KW-0042">Antenna complex</keyword>
<comment type="similarity">
    <text evidence="1">Belongs to the CpcE/RpcE/PecE family.</text>
</comment>
<keyword evidence="4" id="KW-0456">Lyase</keyword>
<protein>
    <submittedName>
        <fullName evidence="7">HEAT repeat domain-containing protein</fullName>
    </submittedName>
</protein>
<dbReference type="EMBL" id="JBFQGM010000004">
    <property type="protein sequence ID" value="MFL9461274.1"/>
    <property type="molecule type" value="Genomic_DNA"/>
</dbReference>
<evidence type="ECO:0000256" key="3">
    <source>
        <dbReference type="ARBA" id="ARBA00022738"/>
    </source>
</evidence>
<keyword evidence="5" id="KW-0175">Coiled coil</keyword>
<dbReference type="Pfam" id="PF22730">
    <property type="entry name" value="NCC-H"/>
    <property type="match status" value="1"/>
</dbReference>
<accession>A0ABW8WJX5</accession>
<dbReference type="Gene3D" id="1.25.10.10">
    <property type="entry name" value="Leucine-rich Repeat Variant"/>
    <property type="match status" value="4"/>
</dbReference>
<organism evidence="7 9">
    <name type="scientific">Scytonema tolypothrichoides VB-61278_2</name>
    <dbReference type="NCBI Taxonomy" id="3232314"/>
    <lineage>
        <taxon>Bacteria</taxon>
        <taxon>Bacillati</taxon>
        <taxon>Cyanobacteriota</taxon>
        <taxon>Cyanophyceae</taxon>
        <taxon>Nostocales</taxon>
        <taxon>Scytonemataceae</taxon>
        <taxon>Scytonema</taxon>
    </lineage>
</organism>
<dbReference type="SMART" id="SM00382">
    <property type="entry name" value="AAA"/>
    <property type="match status" value="1"/>
</dbReference>
<dbReference type="PROSITE" id="PS50837">
    <property type="entry name" value="NACHT"/>
    <property type="match status" value="1"/>
</dbReference>
<evidence type="ECO:0000256" key="4">
    <source>
        <dbReference type="ARBA" id="ARBA00023239"/>
    </source>
</evidence>
<dbReference type="PANTHER" id="PTHR12697:SF5">
    <property type="entry name" value="DEOXYHYPUSINE HYDROXYLASE"/>
    <property type="match status" value="1"/>
</dbReference>
<sequence>MSLSGNERQEIQKALLSAFPEKSSLEQMLSFELDKNLDAIALGTDLTEIVFQLIQTAEAQGWIQDLILAACNDRSGNPELQALAQKHGLALETTATFINWHKVCREMLKPQKRITSNVLMQDESAKKEREPIYVPLAFVQRTKTDKRKKEDISPDAGTRLYEPEYETQQRFEHEAFFSQILERGEGKTKGKRIAVIGEPGAGKTTLLQAIAFWLLEKDLGFPIWISLADLQSKSLEEYLLQNWLKNTLKVGCIIPKQEEILIELFQKNHVWLLLDGVDEISGSSASYYLLEEISRQLNGWVSLSRVVLTCRLNVWQADRHALETFETYRLLNFNYPQQVHQFIDNWFIEDIEKGERLKTELDSSGRVGLRDLVQTPLRLTLLCSIWQSEEGNLPQTKAGLYKRFVRQFYKWKENRFPTSQKEQRDLSNALGCLALWDIDEGGSRFRLLESFITKELGDPDDETSLFYKALQLGWLNSVGIAAGSNSEEKVYAFYHATFEEYFAALAVEDWHYFLSHVPQNPEQGTYRIFESQWKEVILLWLGREDIKEEQKHEFIGALVNFQDRCGQWNRKDVDKGFYEYKAYFLAAVGITELKDCSQVDEIVNQIVTWRFGYFNNHSRQWQTFNQNIVENARTVLVETNLERASAALENLIANSQDEYTRMQAAYSLGEIAPNNTTAITALVELIWDSQSRTTRWEAASSLVQIAQNNTTAITVLEEFIRNSQSGTTRWEAASSLVQIAPNNTMAITVLEEFIRDCQDEYTRLEAASSLVEIAQNNTTAITALEELIRDCQDEYTRIQAADSLGKIAPNNTTAITALEEFIRDCQDEYTRMQAADSLGEIAPNNTTAITALEELIRNSQDEYTRIQAADSLVKIAPNNTTAITALVELIRDCQDEYTRMQAANSLVKIAPNNTTAITALEELIRDSQSGSTRLQAADSLVKIAPNNTTAITALVELIRDSQSGATRLQAAYSLGEIAPNNTTAITVLEELIRDSQSGATRLQVAVSLGKIAPNNTTAITALEESIRNSQSESTRLQAAYSLVKIAPNNTTAITALEELIRDSQDEETRWHAAYSLVQIAPNNTMAITALVEFIRDSQSGTTRWLAAYSLVQIAPNNTTAITALVELIRDSQDEETRWHAASSLKGLLTEPQKMATVVTVLKNRLLNNEAYEVLWHCAQTMTYPDFYQAWNEERQG</sequence>
<dbReference type="Proteomes" id="UP001628874">
    <property type="component" value="Unassembled WGS sequence"/>
</dbReference>
<name>A0ABW8WJX5_9CYAN</name>
<keyword evidence="9" id="KW-1185">Reference proteome</keyword>
<feature type="coiled-coil region" evidence="5">
    <location>
        <begin position="638"/>
        <end position="665"/>
    </location>
</feature>
<reference evidence="7 9" key="1">
    <citation type="submission" date="2024-07" db="EMBL/GenBank/DDBJ databases">
        <authorList>
            <person name="Tripathy S."/>
        </authorList>
    </citation>
    <scope>NUCLEOTIDE SEQUENCE [LARGE SCALE GENOMIC DNA]</scope>
    <source>
        <strain evidence="7 9">VB-61278_2</strain>
    </source>
</reference>
<dbReference type="Pfam" id="PF13646">
    <property type="entry name" value="HEAT_2"/>
    <property type="match status" value="4"/>
</dbReference>
<dbReference type="Pfam" id="PF19955">
    <property type="entry name" value="EAD1"/>
    <property type="match status" value="1"/>
</dbReference>
<dbReference type="InterPro" id="IPR045430">
    <property type="entry name" value="EAD1"/>
</dbReference>
<dbReference type="InterPro" id="IPR027417">
    <property type="entry name" value="P-loop_NTPase"/>
</dbReference>
<dbReference type="EMBL" id="JBFQGM010000004">
    <property type="protein sequence ID" value="MFL9461357.1"/>
    <property type="molecule type" value="Genomic_DNA"/>
</dbReference>
<dbReference type="SUPFAM" id="SSF48371">
    <property type="entry name" value="ARM repeat"/>
    <property type="match status" value="1"/>
</dbReference>
<dbReference type="SMART" id="SM00567">
    <property type="entry name" value="EZ_HEAT"/>
    <property type="match status" value="14"/>
</dbReference>
<dbReference type="SUPFAM" id="SSF52540">
    <property type="entry name" value="P-loop containing nucleoside triphosphate hydrolases"/>
    <property type="match status" value="1"/>
</dbReference>
<evidence type="ECO:0000259" key="6">
    <source>
        <dbReference type="PROSITE" id="PS50837"/>
    </source>
</evidence>
<proteinExistence type="inferred from homology"/>
<dbReference type="InterPro" id="IPR004155">
    <property type="entry name" value="PBS_lyase_HEAT"/>
</dbReference>
<dbReference type="Pfam" id="PF05729">
    <property type="entry name" value="NACHT"/>
    <property type="match status" value="1"/>
</dbReference>
<evidence type="ECO:0000313" key="9">
    <source>
        <dbReference type="Proteomes" id="UP001628874"/>
    </source>
</evidence>
<evidence type="ECO:0000313" key="7">
    <source>
        <dbReference type="EMBL" id="MFL9461274.1"/>
    </source>
</evidence>
<evidence type="ECO:0000256" key="1">
    <source>
        <dbReference type="ARBA" id="ARBA00009299"/>
    </source>
</evidence>
<dbReference type="RefSeq" id="WP_408019800.1">
    <property type="nucleotide sequence ID" value="NZ_JBFQGM010000004.1"/>
</dbReference>
<dbReference type="Gene3D" id="3.40.50.300">
    <property type="entry name" value="P-loop containing nucleotide triphosphate hydrolases"/>
    <property type="match status" value="1"/>
</dbReference>
<feature type="domain" description="NACHT" evidence="6">
    <location>
        <begin position="191"/>
        <end position="281"/>
    </location>
</feature>
<dbReference type="InterPro" id="IPR011989">
    <property type="entry name" value="ARM-like"/>
</dbReference>
<dbReference type="InterPro" id="IPR016024">
    <property type="entry name" value="ARM-type_fold"/>
</dbReference>
<dbReference type="PANTHER" id="PTHR12697">
    <property type="entry name" value="PBS LYASE HEAT-LIKE PROTEIN"/>
    <property type="match status" value="1"/>
</dbReference>
<dbReference type="InterPro" id="IPR054570">
    <property type="entry name" value="NCC-H_dom"/>
</dbReference>
<dbReference type="InterPro" id="IPR007111">
    <property type="entry name" value="NACHT_NTPase"/>
</dbReference>
<evidence type="ECO:0000313" key="8">
    <source>
        <dbReference type="EMBL" id="MFL9461357.1"/>
    </source>
</evidence>
<gene>
    <name evidence="7" type="ORF">AB0759_11615</name>
    <name evidence="8" type="ORF">AB0759_12030</name>
</gene>
<evidence type="ECO:0000256" key="5">
    <source>
        <dbReference type="SAM" id="Coils"/>
    </source>
</evidence>
<comment type="caution">
    <text evidence="7">The sequence shown here is derived from an EMBL/GenBank/DDBJ whole genome shotgun (WGS) entry which is preliminary data.</text>
</comment>
<evidence type="ECO:0000256" key="2">
    <source>
        <dbReference type="ARBA" id="ARBA00022549"/>
    </source>
</evidence>
<dbReference type="InterPro" id="IPR003593">
    <property type="entry name" value="AAA+_ATPase"/>
</dbReference>